<evidence type="ECO:0000313" key="2">
    <source>
        <dbReference type="EMBL" id="MTW02714.1"/>
    </source>
</evidence>
<organism evidence="2 3">
    <name type="scientific">Pseudoduganella ginsengisoli</name>
    <dbReference type="NCBI Taxonomy" id="1462440"/>
    <lineage>
        <taxon>Bacteria</taxon>
        <taxon>Pseudomonadati</taxon>
        <taxon>Pseudomonadota</taxon>
        <taxon>Betaproteobacteria</taxon>
        <taxon>Burkholderiales</taxon>
        <taxon>Oxalobacteraceae</taxon>
        <taxon>Telluria group</taxon>
        <taxon>Pseudoduganella</taxon>
    </lineage>
</organism>
<dbReference type="InterPro" id="IPR028087">
    <property type="entry name" value="Tad_N"/>
</dbReference>
<protein>
    <submittedName>
        <fullName evidence="2">Pilus assembly protein TadE</fullName>
    </submittedName>
</protein>
<reference evidence="2 3" key="1">
    <citation type="submission" date="2019-11" db="EMBL/GenBank/DDBJ databases">
        <title>Type strains purchased from KCTC, JCM and DSMZ.</title>
        <authorList>
            <person name="Lu H."/>
        </authorList>
    </citation>
    <scope>NUCLEOTIDE SEQUENCE [LARGE SCALE GENOMIC DNA]</scope>
    <source>
        <strain evidence="2 3">KCTC 42409</strain>
    </source>
</reference>
<keyword evidence="3" id="KW-1185">Reference proteome</keyword>
<dbReference type="Pfam" id="PF13400">
    <property type="entry name" value="Tad"/>
    <property type="match status" value="1"/>
</dbReference>
<comment type="caution">
    <text evidence="2">The sequence shown here is derived from an EMBL/GenBank/DDBJ whole genome shotgun (WGS) entry which is preliminary data.</text>
</comment>
<feature type="domain" description="Putative Flp pilus-assembly TadG-like N-terminal" evidence="1">
    <location>
        <begin position="8"/>
        <end position="54"/>
    </location>
</feature>
<evidence type="ECO:0000313" key="3">
    <source>
        <dbReference type="Proteomes" id="UP000484015"/>
    </source>
</evidence>
<evidence type="ECO:0000259" key="1">
    <source>
        <dbReference type="Pfam" id="PF13400"/>
    </source>
</evidence>
<dbReference type="OrthoDB" id="8595764at2"/>
<proteinExistence type="predicted"/>
<dbReference type="AlphaFoldDB" id="A0A6L6PZX8"/>
<gene>
    <name evidence="2" type="ORF">GM668_11530</name>
</gene>
<accession>A0A6L6PZX8</accession>
<name>A0A6L6PZX8_9BURK</name>
<sequence length="482" mass="49796">MSSQRQHGAIAIMLALLLLIILCIFTFALDLPQLTNRKTELQGMANAVALSAARELNGSASGVGNAIAKAASTAGSWQYSYHNQTVAWNDSALKFSSSVNGTWLETGAAQSAPNGLIYAKVDTGELDAAHGRVLRVLSQLFSSSGDSTASVQATAIAGRLAINITPIALCAQSQVPAASRANPGPPAYQELVEFGFRRGVSYDLMQLNPAGTSPDNFAIDPFAIPGTMGSSANTAPAMLAPFVCAGVLAMPRITGGTITVSRPFPLASLYHELNSRFDQYTGSTCAPDGAPPDRNIKSYVYTGINWMSATPGGQSAQSTSSAGKLWTIADPLPAPAGNTAAIYGPLWANARAVPFSSYTAGASEPATGYTPFATSTWSTLYKPGLPSANASYPGGTSTPYKATAGTNFLAPSVPHQPGVANRRILNVPLLSCPVAGGTTVAASVIGIGKFFMTVPATATSLYAEFAGAAEEQMLGSQVELIQ</sequence>
<dbReference type="Proteomes" id="UP000484015">
    <property type="component" value="Unassembled WGS sequence"/>
</dbReference>
<dbReference type="EMBL" id="WNLA01000006">
    <property type="protein sequence ID" value="MTW02714.1"/>
    <property type="molecule type" value="Genomic_DNA"/>
</dbReference>